<dbReference type="Pfam" id="PF00550">
    <property type="entry name" value="PP-binding"/>
    <property type="match status" value="1"/>
</dbReference>
<gene>
    <name evidence="4" type="ORF">GCM10010339_48500</name>
</gene>
<dbReference type="PANTHER" id="PTHR45527:SF1">
    <property type="entry name" value="FATTY ACID SYNTHASE"/>
    <property type="match status" value="1"/>
</dbReference>
<organism evidence="4 5">
    <name type="scientific">Streptomyces alanosinicus</name>
    <dbReference type="NCBI Taxonomy" id="68171"/>
    <lineage>
        <taxon>Bacteria</taxon>
        <taxon>Bacillati</taxon>
        <taxon>Actinomycetota</taxon>
        <taxon>Actinomycetes</taxon>
        <taxon>Kitasatosporales</taxon>
        <taxon>Streptomycetaceae</taxon>
        <taxon>Streptomyces</taxon>
    </lineage>
</organism>
<dbReference type="Gene3D" id="1.10.1200.10">
    <property type="entry name" value="ACP-like"/>
    <property type="match status" value="1"/>
</dbReference>
<dbReference type="InterPro" id="IPR023213">
    <property type="entry name" value="CAT-like_dom_sf"/>
</dbReference>
<keyword evidence="5" id="KW-1185">Reference proteome</keyword>
<accession>A0A918YK48</accession>
<dbReference type="AlphaFoldDB" id="A0A918YK48"/>
<dbReference type="GO" id="GO:0008610">
    <property type="term" value="P:lipid biosynthetic process"/>
    <property type="evidence" value="ECO:0007669"/>
    <property type="project" value="UniProtKB-ARBA"/>
</dbReference>
<evidence type="ECO:0000256" key="2">
    <source>
        <dbReference type="SAM" id="MobiDB-lite"/>
    </source>
</evidence>
<reference evidence="4" key="1">
    <citation type="journal article" date="2014" name="Int. J. Syst. Evol. Microbiol.">
        <title>Complete genome sequence of Corynebacterium casei LMG S-19264T (=DSM 44701T), isolated from a smear-ripened cheese.</title>
        <authorList>
            <consortium name="US DOE Joint Genome Institute (JGI-PGF)"/>
            <person name="Walter F."/>
            <person name="Albersmeier A."/>
            <person name="Kalinowski J."/>
            <person name="Ruckert C."/>
        </authorList>
    </citation>
    <scope>NUCLEOTIDE SEQUENCE</scope>
    <source>
        <strain evidence="4">JCM 4714</strain>
    </source>
</reference>
<comment type="cofactor">
    <cofactor evidence="1">
        <name>pantetheine 4'-phosphate</name>
        <dbReference type="ChEBI" id="CHEBI:47942"/>
    </cofactor>
</comment>
<dbReference type="EMBL" id="BMVG01000012">
    <property type="protein sequence ID" value="GHE06682.1"/>
    <property type="molecule type" value="Genomic_DNA"/>
</dbReference>
<dbReference type="InterPro" id="IPR042099">
    <property type="entry name" value="ANL_N_sf"/>
</dbReference>
<dbReference type="InterPro" id="IPR009081">
    <property type="entry name" value="PP-bd_ACP"/>
</dbReference>
<dbReference type="InterPro" id="IPR001242">
    <property type="entry name" value="Condensation_dom"/>
</dbReference>
<feature type="region of interest" description="Disordered" evidence="2">
    <location>
        <begin position="1031"/>
        <end position="1073"/>
    </location>
</feature>
<comment type="caution">
    <text evidence="4">The sequence shown here is derived from an EMBL/GenBank/DDBJ whole genome shotgun (WGS) entry which is preliminary data.</text>
</comment>
<dbReference type="GO" id="GO:0044550">
    <property type="term" value="P:secondary metabolite biosynthetic process"/>
    <property type="evidence" value="ECO:0007669"/>
    <property type="project" value="TreeGrafter"/>
</dbReference>
<dbReference type="PANTHER" id="PTHR45527">
    <property type="entry name" value="NONRIBOSOMAL PEPTIDE SYNTHETASE"/>
    <property type="match status" value="1"/>
</dbReference>
<dbReference type="InterPro" id="IPR000873">
    <property type="entry name" value="AMP-dep_synth/lig_dom"/>
</dbReference>
<dbReference type="Gene3D" id="3.40.50.12780">
    <property type="entry name" value="N-terminal domain of ligase-like"/>
    <property type="match status" value="1"/>
</dbReference>
<name>A0A918YK48_9ACTN</name>
<feature type="domain" description="Carrier" evidence="3">
    <location>
        <begin position="961"/>
        <end position="1036"/>
    </location>
</feature>
<dbReference type="GO" id="GO:0043041">
    <property type="term" value="P:amino acid activation for nonribosomal peptide biosynthetic process"/>
    <property type="evidence" value="ECO:0007669"/>
    <property type="project" value="TreeGrafter"/>
</dbReference>
<dbReference type="InterPro" id="IPR036736">
    <property type="entry name" value="ACP-like_sf"/>
</dbReference>
<dbReference type="Gene3D" id="3.30.300.30">
    <property type="match status" value="1"/>
</dbReference>
<dbReference type="SUPFAM" id="SSF52777">
    <property type="entry name" value="CoA-dependent acyltransferases"/>
    <property type="match status" value="2"/>
</dbReference>
<dbReference type="Proteomes" id="UP000655443">
    <property type="component" value="Unassembled WGS sequence"/>
</dbReference>
<dbReference type="Gene3D" id="3.30.559.10">
    <property type="entry name" value="Chloramphenicol acetyltransferase-like domain"/>
    <property type="match status" value="1"/>
</dbReference>
<reference evidence="4" key="2">
    <citation type="submission" date="2020-09" db="EMBL/GenBank/DDBJ databases">
        <authorList>
            <person name="Sun Q."/>
            <person name="Ohkuma M."/>
        </authorList>
    </citation>
    <scope>NUCLEOTIDE SEQUENCE</scope>
    <source>
        <strain evidence="4">JCM 4714</strain>
    </source>
</reference>
<dbReference type="InterPro" id="IPR045851">
    <property type="entry name" value="AMP-bd_C_sf"/>
</dbReference>
<dbReference type="Pfam" id="PF00668">
    <property type="entry name" value="Condensation"/>
    <property type="match status" value="1"/>
</dbReference>
<dbReference type="SUPFAM" id="SSF56801">
    <property type="entry name" value="Acetyl-CoA synthetase-like"/>
    <property type="match status" value="1"/>
</dbReference>
<evidence type="ECO:0000256" key="1">
    <source>
        <dbReference type="ARBA" id="ARBA00001957"/>
    </source>
</evidence>
<sequence length="1073" mass="114072">MTGAVEDVHPLAPPQAGVLLRCLTEPEPGLYVVQMRFELTGAVHVGRLQAAWTEMVRRHPVLRSAVVWEGVSHPVQVVVPPSGLTVPVDVFDVRDVAAGDRAAAVQDILREDRVRGFDLTRAPLMRVLLVQLGEQLWEMVWTHHHVILDGWSAAHVVAELWQCYGGHDAPAAKRPAFRDYTAAVAAKAALSREANTRYWTGVVRPHSGRRPLLDEENLPRSHWAPDIWSEREHPVPDDRLQPWLNAARRHRVSLPTLLQAGWALTLRTRGLGPDEVTYGLVTSTRTDVPDGTEVVGMCVTSVPQRVVMDPGVDVSAWLRRVAGDTAAAEEHACVNPADHRLWSGGDTTAEPFRCLLAIENYPQEALLTRVETDGIGCRYLGVRESTNYALTAGVPAGSPKRLKLTFDTRRVRAERVVALLDLWHTAVDLLCAEEPCTLGDVLAALDQRGAGPDNSGSSVLSLIAGQVAALPGAVAVSDAVGSLTFHDLDAAADRVAAWLCARGTVPGERVGVMAGSSRLTVAAALGALRAGAAYVPVDPRHPAPYRAAVVADAGVRLVLSSARRCLPELPGATVLYVPDILSAPETPVVPSPPGGRRTEAEAEACVAYTSGTAHAPVGVSYSHSDLTAALKDMAELLDTGPGETWAPLHSLARAAAPWEWWAPLAHGGRLLLPPAVVESLPETAARLVEERVSVVMAAPAEVETVRRLIRRSASWPGPRGLRTLVNGRGPADADLRGWRAEGLPSGVRLASLYAPAGTGAALARLLTPADLADEGGAAALGHPGPGTAVVVLGPAGEPVSPDAVGELHLGARTLLPTGDLVRVSADGLLTMTGRADDRVPVRGVLVRPEDVETLIKETCPEVADCRVAVPPAEADAPPSPTAEGDGLVACLVPKEPFSQGPAQRVAVERALLRALRSRLPETSVPTALRWAEFPAALDGRTAVDIESAAALRAASTPSGAQDRKDIEDEITSVWGAVLDVPDVPLDARFFDLGGNSLLLFKVLTLLRRKGWNGLTMADLFACPTPRGLADHLPALRGRGPATPEPPVPDRAAETESRQVARGRLADRRRRGRS</sequence>
<evidence type="ECO:0000313" key="4">
    <source>
        <dbReference type="EMBL" id="GHE06682.1"/>
    </source>
</evidence>
<protein>
    <recommendedName>
        <fullName evidence="3">Carrier domain-containing protein</fullName>
    </recommendedName>
</protein>
<dbReference type="GO" id="GO:0005737">
    <property type="term" value="C:cytoplasm"/>
    <property type="evidence" value="ECO:0007669"/>
    <property type="project" value="TreeGrafter"/>
</dbReference>
<dbReference type="GO" id="GO:0003824">
    <property type="term" value="F:catalytic activity"/>
    <property type="evidence" value="ECO:0007669"/>
    <property type="project" value="InterPro"/>
</dbReference>
<dbReference type="Gene3D" id="3.30.559.30">
    <property type="entry name" value="Nonribosomal peptide synthetase, condensation domain"/>
    <property type="match status" value="1"/>
</dbReference>
<dbReference type="PROSITE" id="PS50075">
    <property type="entry name" value="CARRIER"/>
    <property type="match status" value="1"/>
</dbReference>
<dbReference type="GO" id="GO:0031177">
    <property type="term" value="F:phosphopantetheine binding"/>
    <property type="evidence" value="ECO:0007669"/>
    <property type="project" value="TreeGrafter"/>
</dbReference>
<dbReference type="Pfam" id="PF00501">
    <property type="entry name" value="AMP-binding"/>
    <property type="match status" value="1"/>
</dbReference>
<dbReference type="RefSeq" id="WP_189955699.1">
    <property type="nucleotide sequence ID" value="NZ_BMVG01000012.1"/>
</dbReference>
<evidence type="ECO:0000259" key="3">
    <source>
        <dbReference type="PROSITE" id="PS50075"/>
    </source>
</evidence>
<evidence type="ECO:0000313" key="5">
    <source>
        <dbReference type="Proteomes" id="UP000655443"/>
    </source>
</evidence>
<dbReference type="SUPFAM" id="SSF47336">
    <property type="entry name" value="ACP-like"/>
    <property type="match status" value="1"/>
</dbReference>
<proteinExistence type="predicted"/>